<name>A0A0H3DCX8_AMYMU</name>
<dbReference type="FunFam" id="3.40.309.10:FF:000012">
    <property type="entry name" value="Betaine aldehyde dehydrogenase"/>
    <property type="match status" value="1"/>
</dbReference>
<dbReference type="PATRIC" id="fig|749927.5.peg.7123"/>
<dbReference type="InterPro" id="IPR016161">
    <property type="entry name" value="Ald_DH/histidinol_DH"/>
</dbReference>
<dbReference type="InterPro" id="IPR029510">
    <property type="entry name" value="Ald_DH_CS_GLU"/>
</dbReference>
<dbReference type="RefSeq" id="WP_013228616.1">
    <property type="nucleotide sequence ID" value="NC_014318.1"/>
</dbReference>
<gene>
    <name evidence="6" type="ordered locus">AMED_6848</name>
</gene>
<evidence type="ECO:0000256" key="3">
    <source>
        <dbReference type="PROSITE-ProRule" id="PRU10007"/>
    </source>
</evidence>
<dbReference type="FunFam" id="3.40.605.10:FF:000007">
    <property type="entry name" value="NAD/NADP-dependent betaine aldehyde dehydrogenase"/>
    <property type="match status" value="1"/>
</dbReference>
<organism evidence="6 7">
    <name type="scientific">Amycolatopsis mediterranei (strain U-32)</name>
    <dbReference type="NCBI Taxonomy" id="749927"/>
    <lineage>
        <taxon>Bacteria</taxon>
        <taxon>Bacillati</taxon>
        <taxon>Actinomycetota</taxon>
        <taxon>Actinomycetes</taxon>
        <taxon>Pseudonocardiales</taxon>
        <taxon>Pseudonocardiaceae</taxon>
        <taxon>Amycolatopsis</taxon>
    </lineage>
</organism>
<evidence type="ECO:0000256" key="4">
    <source>
        <dbReference type="RuleBase" id="RU003345"/>
    </source>
</evidence>
<proteinExistence type="inferred from homology"/>
<dbReference type="SUPFAM" id="SSF53720">
    <property type="entry name" value="ALDH-like"/>
    <property type="match status" value="1"/>
</dbReference>
<feature type="domain" description="Aldehyde dehydrogenase" evidence="5">
    <location>
        <begin position="14"/>
        <end position="475"/>
    </location>
</feature>
<dbReference type="InterPro" id="IPR016163">
    <property type="entry name" value="Ald_DH_C"/>
</dbReference>
<dbReference type="PANTHER" id="PTHR42804">
    <property type="entry name" value="ALDEHYDE DEHYDROGENASE"/>
    <property type="match status" value="1"/>
</dbReference>
<accession>A0A0H3DCX8</accession>
<dbReference type="AlphaFoldDB" id="A0A0H3DCX8"/>
<protein>
    <submittedName>
        <fullName evidence="6">Aldehyde dehydrogenase family protein</fullName>
    </submittedName>
</protein>
<dbReference type="KEGG" id="amd:AMED_6848"/>
<dbReference type="PROSITE" id="PS00687">
    <property type="entry name" value="ALDEHYDE_DEHYDR_GLU"/>
    <property type="match status" value="1"/>
</dbReference>
<dbReference type="OrthoDB" id="6882680at2"/>
<dbReference type="eggNOG" id="COG1012">
    <property type="taxonomic scope" value="Bacteria"/>
</dbReference>
<dbReference type="GO" id="GO:0016620">
    <property type="term" value="F:oxidoreductase activity, acting on the aldehyde or oxo group of donors, NAD or NADP as acceptor"/>
    <property type="evidence" value="ECO:0007669"/>
    <property type="project" value="InterPro"/>
</dbReference>
<dbReference type="Pfam" id="PF00171">
    <property type="entry name" value="Aldedh"/>
    <property type="match status" value="1"/>
</dbReference>
<evidence type="ECO:0000256" key="1">
    <source>
        <dbReference type="ARBA" id="ARBA00009986"/>
    </source>
</evidence>
<feature type="active site" evidence="3">
    <location>
        <position position="252"/>
    </location>
</feature>
<evidence type="ECO:0000259" key="5">
    <source>
        <dbReference type="Pfam" id="PF00171"/>
    </source>
</evidence>
<sequence>MSYDYLALYVDGEWRRPGRGTVAAISPADGERNGSTPLASESDVDAAVAAARRAFGTPSWTGLPVEERAELLERFAIQLEKNVPERATATSVQNGTPISIALPSEGGAPIGLLRYHAGLARRTVVEDRRERFDGMGETIVRREPVGVVAVVVPWNFPQPITMFTVAPALAAGCTVVLKPAPETVFGALELAAAADRAGLPPGVLNVVTGGAEIGEHLVSHPGVDRVAFTGSTAAGRKVGEICGRLLRPVTLELGGKSAAIVLDDADLVATTQGLASCALLNSGQACYLSTRILAPRSRYDEVVDAVAGLAKALKIGDPLDRTTQIGPMVSSRHRERVESYVRLGQRSGARLVAGGVPAEQERGWYVRPTVFADVDNSDPIAREEIFGPVLAVIPYRDVDEAVAIANDSEYGLGGTIWTSDVDEGIAVARRVRSGSVGVNYYDLDLGAPFGGVKASGLGRELGPEGFDTFFHYKSIYLHKAT</sequence>
<dbReference type="InterPro" id="IPR016162">
    <property type="entry name" value="Ald_DH_N"/>
</dbReference>
<keyword evidence="2 4" id="KW-0560">Oxidoreductase</keyword>
<dbReference type="HOGENOM" id="CLU_005391_1_0_11"/>
<dbReference type="CDD" id="cd07139">
    <property type="entry name" value="ALDH_AldA-Rv0768"/>
    <property type="match status" value="1"/>
</dbReference>
<evidence type="ECO:0000313" key="7">
    <source>
        <dbReference type="Proteomes" id="UP000000328"/>
    </source>
</evidence>
<dbReference type="Gene3D" id="3.40.309.10">
    <property type="entry name" value="Aldehyde Dehydrogenase, Chain A, domain 2"/>
    <property type="match status" value="1"/>
</dbReference>
<evidence type="ECO:0000313" key="6">
    <source>
        <dbReference type="EMBL" id="ADJ48571.1"/>
    </source>
</evidence>
<evidence type="ECO:0000256" key="2">
    <source>
        <dbReference type="ARBA" id="ARBA00023002"/>
    </source>
</evidence>
<reference evidence="6 7" key="1">
    <citation type="journal article" date="2010" name="Cell Res.">
        <title>Complete genome sequence of the rifamycin SV-producing Amycolatopsis mediterranei U32 revealed its genetic characteristics in phylogeny and metabolism.</title>
        <authorList>
            <person name="Zhao W."/>
            <person name="Zhong Y."/>
            <person name="Yuan H."/>
            <person name="Wang J."/>
            <person name="Zheng H."/>
            <person name="Wang Y."/>
            <person name="Cen X."/>
            <person name="Xu F."/>
            <person name="Bai J."/>
            <person name="Han X."/>
            <person name="Lu G."/>
            <person name="Zhu Y."/>
            <person name="Shao Z."/>
            <person name="Yan H."/>
            <person name="Li C."/>
            <person name="Peng N."/>
            <person name="Zhang Z."/>
            <person name="Zhang Y."/>
            <person name="Lin W."/>
            <person name="Fan Y."/>
            <person name="Qin Z."/>
            <person name="Hu Y."/>
            <person name="Zhu B."/>
            <person name="Wang S."/>
            <person name="Ding X."/>
            <person name="Zhao G.P."/>
        </authorList>
    </citation>
    <scope>NUCLEOTIDE SEQUENCE [LARGE SCALE GENOMIC DNA]</scope>
    <source>
        <strain evidence="7">U-32</strain>
    </source>
</reference>
<dbReference type="Gene3D" id="3.40.605.10">
    <property type="entry name" value="Aldehyde Dehydrogenase, Chain A, domain 1"/>
    <property type="match status" value="1"/>
</dbReference>
<dbReference type="PANTHER" id="PTHR42804:SF1">
    <property type="entry name" value="ALDEHYDE DEHYDROGENASE-RELATED"/>
    <property type="match status" value="1"/>
</dbReference>
<dbReference type="EMBL" id="CP002000">
    <property type="protein sequence ID" value="ADJ48571.1"/>
    <property type="molecule type" value="Genomic_DNA"/>
</dbReference>
<dbReference type="GeneID" id="92874499"/>
<comment type="similarity">
    <text evidence="1 4">Belongs to the aldehyde dehydrogenase family.</text>
</comment>
<dbReference type="InterPro" id="IPR015590">
    <property type="entry name" value="Aldehyde_DH_dom"/>
</dbReference>
<dbReference type="Proteomes" id="UP000000328">
    <property type="component" value="Chromosome"/>
</dbReference>